<gene>
    <name evidence="1" type="ORF">OI25_608</name>
</gene>
<reference evidence="1 2" key="1">
    <citation type="journal article" date="2015" name="Genome Announc.">
        <title>Complete genome sequences for 59 burkholderia isolates, both pathogenic and near neighbor.</title>
        <authorList>
            <person name="Johnson S.L."/>
            <person name="Bishop-Lilly K.A."/>
            <person name="Ladner J.T."/>
            <person name="Daligault H.E."/>
            <person name="Davenport K.W."/>
            <person name="Jaissle J."/>
            <person name="Frey K.G."/>
            <person name="Koroleva G.I."/>
            <person name="Bruce D.C."/>
            <person name="Coyne S.R."/>
            <person name="Broomall S.M."/>
            <person name="Li P.E."/>
            <person name="Teshima H."/>
            <person name="Gibbons H.S."/>
            <person name="Palacios G.F."/>
            <person name="Rosenzweig C.N."/>
            <person name="Redden C.L."/>
            <person name="Xu Y."/>
            <person name="Minogue T.D."/>
            <person name="Chain P.S."/>
        </authorList>
    </citation>
    <scope>NUCLEOTIDE SEQUENCE [LARGE SCALE GENOMIC DNA]</scope>
    <source>
        <strain evidence="1 2">ATCC BAA-463</strain>
    </source>
</reference>
<protein>
    <submittedName>
        <fullName evidence="1">Uncharacterized protein</fullName>
    </submittedName>
</protein>
<evidence type="ECO:0000313" key="2">
    <source>
        <dbReference type="Proteomes" id="UP000032614"/>
    </source>
</evidence>
<proteinExistence type="predicted"/>
<dbReference type="EMBL" id="CP010026">
    <property type="protein sequence ID" value="AJZ60786.1"/>
    <property type="molecule type" value="Genomic_DNA"/>
</dbReference>
<name>A0AAU8TJ79_9BURK</name>
<dbReference type="Proteomes" id="UP000032614">
    <property type="component" value="Chromosome 1"/>
</dbReference>
<organism evidence="1 2">
    <name type="scientific">Paraburkholderia fungorum</name>
    <dbReference type="NCBI Taxonomy" id="134537"/>
    <lineage>
        <taxon>Bacteria</taxon>
        <taxon>Pseudomonadati</taxon>
        <taxon>Pseudomonadota</taxon>
        <taxon>Betaproteobacteria</taxon>
        <taxon>Burkholderiales</taxon>
        <taxon>Burkholderiaceae</taxon>
        <taxon>Paraburkholderia</taxon>
    </lineage>
</organism>
<dbReference type="AlphaFoldDB" id="A0AAU8TJ79"/>
<evidence type="ECO:0000313" key="1">
    <source>
        <dbReference type="EMBL" id="AJZ60786.1"/>
    </source>
</evidence>
<sequence length="34" mass="3571">MMTGADSCCLGVVFPSERSVEVTVSSLRPEGVAR</sequence>
<dbReference type="KEGG" id="bfn:OI25_608"/>
<accession>A0AAU8TJ79</accession>